<dbReference type="InterPro" id="IPR007052">
    <property type="entry name" value="CS_dom"/>
</dbReference>
<evidence type="ECO:0000313" key="3">
    <source>
        <dbReference type="EMBL" id="EAN32717.1"/>
    </source>
</evidence>
<dbReference type="Proteomes" id="UP000001949">
    <property type="component" value="Unassembled WGS sequence"/>
</dbReference>
<dbReference type="RefSeq" id="XP_765000.1">
    <property type="nucleotide sequence ID" value="XM_759907.1"/>
</dbReference>
<feature type="domain" description="CS" evidence="2">
    <location>
        <begin position="109"/>
        <end position="209"/>
    </location>
</feature>
<dbReference type="InterPro" id="IPR008978">
    <property type="entry name" value="HSP20-like_chaperone"/>
</dbReference>
<dbReference type="GeneID" id="3501416"/>
<reference evidence="3 4" key="1">
    <citation type="journal article" date="2005" name="Science">
        <title>Genome sequence of Theileria parva, a bovine pathogen that transforms lymphocytes.</title>
        <authorList>
            <person name="Gardner M.J."/>
            <person name="Bishop R."/>
            <person name="Shah T."/>
            <person name="de Villiers E.P."/>
            <person name="Carlton J.M."/>
            <person name="Hall N."/>
            <person name="Ren Q."/>
            <person name="Paulsen I.T."/>
            <person name="Pain A."/>
            <person name="Berriman M."/>
            <person name="Wilson R.J.M."/>
            <person name="Sato S."/>
            <person name="Ralph S.A."/>
            <person name="Mann D.J."/>
            <person name="Xiong Z."/>
            <person name="Shallom S.J."/>
            <person name="Weidman J."/>
            <person name="Jiang L."/>
            <person name="Lynn J."/>
            <person name="Weaver B."/>
            <person name="Shoaibi A."/>
            <person name="Domingo A.R."/>
            <person name="Wasawo D."/>
            <person name="Crabtree J."/>
            <person name="Wortman J.R."/>
            <person name="Haas B."/>
            <person name="Angiuoli S.V."/>
            <person name="Creasy T.H."/>
            <person name="Lu C."/>
            <person name="Suh B."/>
            <person name="Silva J.C."/>
            <person name="Utterback T.R."/>
            <person name="Feldblyum T.V."/>
            <person name="Pertea M."/>
            <person name="Allen J."/>
            <person name="Nierman W.C."/>
            <person name="Taracha E.L.N."/>
            <person name="Salzberg S.L."/>
            <person name="White O.R."/>
            <person name="Fitzhugh H.A."/>
            <person name="Morzaria S."/>
            <person name="Venter J.C."/>
            <person name="Fraser C.M."/>
            <person name="Nene V."/>
        </authorList>
    </citation>
    <scope>NUCLEOTIDE SEQUENCE [LARGE SCALE GENOMIC DNA]</scope>
    <source>
        <strain evidence="3 4">Muguga</strain>
    </source>
</reference>
<protein>
    <recommendedName>
        <fullName evidence="2">CS domain-containing protein</fullName>
    </recommendedName>
</protein>
<gene>
    <name evidence="3" type="ordered locus">TP02_0434</name>
</gene>
<accession>Q4N556</accession>
<comment type="caution">
    <text evidence="3">The sequence shown here is derived from an EMBL/GenBank/DDBJ whole genome shotgun (WGS) entry which is preliminary data.</text>
</comment>
<sequence>MIILRNVTYCIILSLIKHVFCTPLTNLTTEYSNMSNRINSTFPKYIPNNSDVETCILNNWWDLARKIVLLSHEQDIDLSSSVRSSVETVQRNSKELLDLLSKHYNELDVVNAALQWAESPNEVFLSIKFSARWSSPGALQVEDEVLNVDEDKLEYSGIGTHSGKRKKYQVNLHLFNRVVGAETKVTPVSMGRFSITLKKEIPEVWNTLNKMNEKVPNHQIWWEMKEKYQDECDKFLKENTKQEL</sequence>
<name>Q4N556_THEPA</name>
<dbReference type="eggNOG" id="ENOG502S1FM">
    <property type="taxonomic scope" value="Eukaryota"/>
</dbReference>
<keyword evidence="4" id="KW-1185">Reference proteome</keyword>
<dbReference type="AlphaFoldDB" id="Q4N556"/>
<dbReference type="Gene3D" id="2.60.40.790">
    <property type="match status" value="1"/>
</dbReference>
<dbReference type="OMA" id="KCWFNVT"/>
<keyword evidence="1" id="KW-0732">Signal</keyword>
<proteinExistence type="predicted"/>
<dbReference type="KEGG" id="tpv:TP02_0434"/>
<dbReference type="SUPFAM" id="SSF49764">
    <property type="entry name" value="HSP20-like chaperones"/>
    <property type="match status" value="1"/>
</dbReference>
<dbReference type="InParanoid" id="Q4N556"/>
<dbReference type="EMBL" id="AAGK01000002">
    <property type="protein sequence ID" value="EAN32717.1"/>
    <property type="molecule type" value="Genomic_DNA"/>
</dbReference>
<dbReference type="PROSITE" id="PS51203">
    <property type="entry name" value="CS"/>
    <property type="match status" value="1"/>
</dbReference>
<evidence type="ECO:0000259" key="2">
    <source>
        <dbReference type="PROSITE" id="PS51203"/>
    </source>
</evidence>
<feature type="signal peptide" evidence="1">
    <location>
        <begin position="1"/>
        <end position="21"/>
    </location>
</feature>
<organism evidence="3 4">
    <name type="scientific">Theileria parva</name>
    <name type="common">East coast fever infection agent</name>
    <dbReference type="NCBI Taxonomy" id="5875"/>
    <lineage>
        <taxon>Eukaryota</taxon>
        <taxon>Sar</taxon>
        <taxon>Alveolata</taxon>
        <taxon>Apicomplexa</taxon>
        <taxon>Aconoidasida</taxon>
        <taxon>Piroplasmida</taxon>
        <taxon>Theileriidae</taxon>
        <taxon>Theileria</taxon>
    </lineage>
</organism>
<feature type="chain" id="PRO_5004240780" description="CS domain-containing protein" evidence="1">
    <location>
        <begin position="22"/>
        <end position="244"/>
    </location>
</feature>
<evidence type="ECO:0000256" key="1">
    <source>
        <dbReference type="SAM" id="SignalP"/>
    </source>
</evidence>
<evidence type="ECO:0000313" key="4">
    <source>
        <dbReference type="Proteomes" id="UP000001949"/>
    </source>
</evidence>
<dbReference type="VEuPathDB" id="PiroplasmaDB:TpMuguga_02g00434"/>